<dbReference type="AlphaFoldDB" id="A0A8H4EGT9"/>
<name>A0A8H4EGT9_GIGMA</name>
<protein>
    <submittedName>
        <fullName evidence="1">Swr1 complex bromodomain subunit brf1</fullName>
    </submittedName>
</protein>
<evidence type="ECO:0000313" key="2">
    <source>
        <dbReference type="Proteomes" id="UP000439903"/>
    </source>
</evidence>
<sequence length="93" mass="11013">MEDANPFTKEAYKQLIVGDIRIFIELLRVSLDKKSRMFLPKASEEVLQATVEQYIPSRYFVPGLQMIMDDHKVKRSGWYGFWTFLSFQKMETV</sequence>
<reference evidence="1 2" key="1">
    <citation type="journal article" date="2019" name="Environ. Microbiol.">
        <title>At the nexus of three kingdoms: the genome of the mycorrhizal fungus Gigaspora margarita provides insights into plant, endobacterial and fungal interactions.</title>
        <authorList>
            <person name="Venice F."/>
            <person name="Ghignone S."/>
            <person name="Salvioli di Fossalunga A."/>
            <person name="Amselem J."/>
            <person name="Novero M."/>
            <person name="Xianan X."/>
            <person name="Sedzielewska Toro K."/>
            <person name="Morin E."/>
            <person name="Lipzen A."/>
            <person name="Grigoriev I.V."/>
            <person name="Henrissat B."/>
            <person name="Martin F.M."/>
            <person name="Bonfante P."/>
        </authorList>
    </citation>
    <scope>NUCLEOTIDE SEQUENCE [LARGE SCALE GENOMIC DNA]</scope>
    <source>
        <strain evidence="1 2">BEG34</strain>
    </source>
</reference>
<accession>A0A8H4EGT9</accession>
<proteinExistence type="predicted"/>
<dbReference type="Proteomes" id="UP000439903">
    <property type="component" value="Unassembled WGS sequence"/>
</dbReference>
<gene>
    <name evidence="1" type="ORF">F8M41_023699</name>
</gene>
<dbReference type="EMBL" id="WTPW01000779">
    <property type="protein sequence ID" value="KAF0480585.1"/>
    <property type="molecule type" value="Genomic_DNA"/>
</dbReference>
<evidence type="ECO:0000313" key="1">
    <source>
        <dbReference type="EMBL" id="KAF0480585.1"/>
    </source>
</evidence>
<comment type="caution">
    <text evidence="1">The sequence shown here is derived from an EMBL/GenBank/DDBJ whole genome shotgun (WGS) entry which is preliminary data.</text>
</comment>
<keyword evidence="2" id="KW-1185">Reference proteome</keyword>
<organism evidence="1 2">
    <name type="scientific">Gigaspora margarita</name>
    <dbReference type="NCBI Taxonomy" id="4874"/>
    <lineage>
        <taxon>Eukaryota</taxon>
        <taxon>Fungi</taxon>
        <taxon>Fungi incertae sedis</taxon>
        <taxon>Mucoromycota</taxon>
        <taxon>Glomeromycotina</taxon>
        <taxon>Glomeromycetes</taxon>
        <taxon>Diversisporales</taxon>
        <taxon>Gigasporaceae</taxon>
        <taxon>Gigaspora</taxon>
    </lineage>
</organism>